<protein>
    <submittedName>
        <fullName evidence="1">Uncharacterized protein</fullName>
    </submittedName>
</protein>
<organism evidence="1 2">
    <name type="scientific">Pistacia integerrima</name>
    <dbReference type="NCBI Taxonomy" id="434235"/>
    <lineage>
        <taxon>Eukaryota</taxon>
        <taxon>Viridiplantae</taxon>
        <taxon>Streptophyta</taxon>
        <taxon>Embryophyta</taxon>
        <taxon>Tracheophyta</taxon>
        <taxon>Spermatophyta</taxon>
        <taxon>Magnoliopsida</taxon>
        <taxon>eudicotyledons</taxon>
        <taxon>Gunneridae</taxon>
        <taxon>Pentapetalae</taxon>
        <taxon>rosids</taxon>
        <taxon>malvids</taxon>
        <taxon>Sapindales</taxon>
        <taxon>Anacardiaceae</taxon>
        <taxon>Pistacia</taxon>
    </lineage>
</organism>
<proteinExistence type="predicted"/>
<sequence length="486" mass="52409">MKTLDMGPIGNSNPVVHTSPPPLRFAPLTLTGDEKSVPPMPDNRQAKINAVSNQSGDNIEEAIWRLKIHDNQEGGGVAQSSPYPDRPGEPNCPYYLRTGVCGYGSNCRFNHPAYAAQGAEYREELPERVGQPDCGYYLKTGTCKYGPTCKYHHPKDRNGAGPVSFNVLGLPMRQDEKSCPYYMRTGACKFGVACKFHHPQPAAHGNGLPVTGTAAFGSMGTSVLPYAGGISTWSLPRAPYVSGPRLQGSQSYMPVIVSPSQGIVSAPGWNTYMGNISPLSSPGALGSNHIYNSRNQGDLSPGGQVQVLSPSSSNLPERPDQPECRYYMNTGTCKYGSDCKFHHPKERVAQSAVNNIGPLGLPSRPGQAVCSNYSMYGICKYGPTCRFDHPFAGYPFNYGMSLPPLSILDSSLMTHHLIPTAPSSENSTAMSSKVPDWVQNSDVANVKHQNPDTKNSSTNNSDDSPEEPRSPPPSVQDSSEPSHDQN</sequence>
<evidence type="ECO:0000313" key="2">
    <source>
        <dbReference type="Proteomes" id="UP001163603"/>
    </source>
</evidence>
<dbReference type="Proteomes" id="UP001163603">
    <property type="component" value="Chromosome 1"/>
</dbReference>
<dbReference type="EMBL" id="CM047736">
    <property type="protein sequence ID" value="KAJ0051978.1"/>
    <property type="molecule type" value="Genomic_DNA"/>
</dbReference>
<gene>
    <name evidence="1" type="ORF">Pint_01949</name>
</gene>
<keyword evidence="2" id="KW-1185">Reference proteome</keyword>
<comment type="caution">
    <text evidence="1">The sequence shown here is derived from an EMBL/GenBank/DDBJ whole genome shotgun (WGS) entry which is preliminary data.</text>
</comment>
<evidence type="ECO:0000313" key="1">
    <source>
        <dbReference type="EMBL" id="KAJ0051978.1"/>
    </source>
</evidence>
<name>A0ACC0ZH48_9ROSI</name>
<accession>A0ACC0ZH48</accession>
<reference evidence="2" key="1">
    <citation type="journal article" date="2023" name="G3 (Bethesda)">
        <title>Genome assembly and association tests identify interacting loci associated with vigor, precocity, and sex in interspecific pistachio rootstocks.</title>
        <authorList>
            <person name="Palmer W."/>
            <person name="Jacygrad E."/>
            <person name="Sagayaradj S."/>
            <person name="Cavanaugh K."/>
            <person name="Han R."/>
            <person name="Bertier L."/>
            <person name="Beede B."/>
            <person name="Kafkas S."/>
            <person name="Golino D."/>
            <person name="Preece J."/>
            <person name="Michelmore R."/>
        </authorList>
    </citation>
    <scope>NUCLEOTIDE SEQUENCE [LARGE SCALE GENOMIC DNA]</scope>
</reference>